<dbReference type="EMBL" id="GGMR01011354">
    <property type="protein sequence ID" value="MBY23973.1"/>
    <property type="molecule type" value="Transcribed_RNA"/>
</dbReference>
<gene>
    <name evidence="1" type="ORF">g.125630</name>
</gene>
<name>A0A2S2P3C9_SCHGA</name>
<proteinExistence type="predicted"/>
<organism evidence="1">
    <name type="scientific">Schizaphis graminum</name>
    <name type="common">Green bug aphid</name>
    <dbReference type="NCBI Taxonomy" id="13262"/>
    <lineage>
        <taxon>Eukaryota</taxon>
        <taxon>Metazoa</taxon>
        <taxon>Ecdysozoa</taxon>
        <taxon>Arthropoda</taxon>
        <taxon>Hexapoda</taxon>
        <taxon>Insecta</taxon>
        <taxon>Pterygota</taxon>
        <taxon>Neoptera</taxon>
        <taxon>Paraneoptera</taxon>
        <taxon>Hemiptera</taxon>
        <taxon>Sternorrhyncha</taxon>
        <taxon>Aphidomorpha</taxon>
        <taxon>Aphidoidea</taxon>
        <taxon>Aphididae</taxon>
        <taxon>Aphidini</taxon>
        <taxon>Schizaphis</taxon>
    </lineage>
</organism>
<reference evidence="1" key="1">
    <citation type="submission" date="2018-04" db="EMBL/GenBank/DDBJ databases">
        <title>Transcriptome of Schizaphis graminum biotype I.</title>
        <authorList>
            <person name="Scully E.D."/>
            <person name="Geib S.M."/>
            <person name="Palmer N.A."/>
            <person name="Koch K."/>
            <person name="Bradshaw J."/>
            <person name="Heng-Moss T."/>
            <person name="Sarath G."/>
        </authorList>
    </citation>
    <scope>NUCLEOTIDE SEQUENCE</scope>
</reference>
<accession>A0A2S2P3C9</accession>
<evidence type="ECO:0000313" key="1">
    <source>
        <dbReference type="EMBL" id="MBY23973.1"/>
    </source>
</evidence>
<dbReference type="AlphaFoldDB" id="A0A2S2P3C9"/>
<protein>
    <submittedName>
        <fullName evidence="1">Uncharacterized protein</fullName>
    </submittedName>
</protein>
<sequence>MNNNIMFRLLLYSSSNLKIKLFVLKNYTYFIIFLKMNKPAISKRSQLILQNTSSVVTKKAKYNRQLNFESIPKKLETDKVIDCSLTLSKGNLKKLEEIESFKIKNDLEKCEKWLYQFESTSTPLEEPYILKVHTPVLVQHHSIVQISSEVKYF</sequence>